<feature type="compositionally biased region" description="Polar residues" evidence="1">
    <location>
        <begin position="1"/>
        <end position="11"/>
    </location>
</feature>
<name>A0A183BWD5_GLOPA</name>
<dbReference type="Proteomes" id="UP000050741">
    <property type="component" value="Unassembled WGS sequence"/>
</dbReference>
<sequence length="82" mass="8380">MSASCAASTPANPLKPMARNSSLGENVPPNGGASTGSSAEIHLAPPQVTPDSPRPQKNDQSPLAAVSLTIPLPTNQQKQKPK</sequence>
<feature type="region of interest" description="Disordered" evidence="1">
    <location>
        <begin position="1"/>
        <end position="82"/>
    </location>
</feature>
<evidence type="ECO:0000313" key="3">
    <source>
        <dbReference type="WBParaSite" id="GPLIN_000492400"/>
    </source>
</evidence>
<evidence type="ECO:0000256" key="1">
    <source>
        <dbReference type="SAM" id="MobiDB-lite"/>
    </source>
</evidence>
<protein>
    <submittedName>
        <fullName evidence="3">Uncharacterized protein</fullName>
    </submittedName>
</protein>
<reference evidence="2" key="2">
    <citation type="submission" date="2014-05" db="EMBL/GenBank/DDBJ databases">
        <title>The genome and life-stage specific transcriptomes of Globodera pallida elucidate key aspects of plant parasitism by a cyst nematode.</title>
        <authorList>
            <person name="Cotton J.A."/>
            <person name="Lilley C.J."/>
            <person name="Jones L.M."/>
            <person name="Kikuchi T."/>
            <person name="Reid A.J."/>
            <person name="Thorpe P."/>
            <person name="Tsai I.J."/>
            <person name="Beasley H."/>
            <person name="Blok V."/>
            <person name="Cock P.J.A."/>
            <person name="Van den Akker S.E."/>
            <person name="Holroyd N."/>
            <person name="Hunt M."/>
            <person name="Mantelin S."/>
            <person name="Naghra H."/>
            <person name="Pain A."/>
            <person name="Palomares-Rius J.E."/>
            <person name="Zarowiecki M."/>
            <person name="Berriman M."/>
            <person name="Jones J.T."/>
            <person name="Urwin P.E."/>
        </authorList>
    </citation>
    <scope>NUCLEOTIDE SEQUENCE [LARGE SCALE GENOMIC DNA]</scope>
    <source>
        <strain evidence="2">Lindley</strain>
    </source>
</reference>
<dbReference type="WBParaSite" id="GPLIN_000492400">
    <property type="protein sequence ID" value="GPLIN_000492400"/>
    <property type="gene ID" value="GPLIN_000492400"/>
</dbReference>
<proteinExistence type="predicted"/>
<dbReference type="AlphaFoldDB" id="A0A183BWD5"/>
<feature type="compositionally biased region" description="Polar residues" evidence="1">
    <location>
        <begin position="72"/>
        <end position="82"/>
    </location>
</feature>
<organism evidence="2 3">
    <name type="scientific">Globodera pallida</name>
    <name type="common">Potato cyst nematode worm</name>
    <name type="synonym">Heterodera pallida</name>
    <dbReference type="NCBI Taxonomy" id="36090"/>
    <lineage>
        <taxon>Eukaryota</taxon>
        <taxon>Metazoa</taxon>
        <taxon>Ecdysozoa</taxon>
        <taxon>Nematoda</taxon>
        <taxon>Chromadorea</taxon>
        <taxon>Rhabditida</taxon>
        <taxon>Tylenchina</taxon>
        <taxon>Tylenchomorpha</taxon>
        <taxon>Tylenchoidea</taxon>
        <taxon>Heteroderidae</taxon>
        <taxon>Heteroderinae</taxon>
        <taxon>Globodera</taxon>
    </lineage>
</organism>
<accession>A0A183BWD5</accession>
<reference evidence="3" key="3">
    <citation type="submission" date="2016-06" db="UniProtKB">
        <authorList>
            <consortium name="WormBaseParasite"/>
        </authorList>
    </citation>
    <scope>IDENTIFICATION</scope>
</reference>
<evidence type="ECO:0000313" key="2">
    <source>
        <dbReference type="Proteomes" id="UP000050741"/>
    </source>
</evidence>
<reference evidence="2" key="1">
    <citation type="submission" date="2013-12" db="EMBL/GenBank/DDBJ databases">
        <authorList>
            <person name="Aslett M."/>
        </authorList>
    </citation>
    <scope>NUCLEOTIDE SEQUENCE [LARGE SCALE GENOMIC DNA]</scope>
    <source>
        <strain evidence="2">Lindley</strain>
    </source>
</reference>
<keyword evidence="2" id="KW-1185">Reference proteome</keyword>